<dbReference type="Gene3D" id="3.10.180.10">
    <property type="entry name" value="2,3-Dihydroxybiphenyl 1,2-Dioxygenase, domain 1"/>
    <property type="match status" value="1"/>
</dbReference>
<dbReference type="InterPro" id="IPR029068">
    <property type="entry name" value="Glyas_Bleomycin-R_OHBP_Dase"/>
</dbReference>
<evidence type="ECO:0000313" key="5">
    <source>
        <dbReference type="Proteomes" id="UP001302367"/>
    </source>
</evidence>
<accession>A0A2G5HV36</accession>
<dbReference type="AlphaFoldDB" id="A0A2G5HV36"/>
<dbReference type="InterPro" id="IPR004360">
    <property type="entry name" value="Glyas_Fos-R_dOase_dom"/>
</dbReference>
<dbReference type="Proteomes" id="UP000230605">
    <property type="component" value="Chromosome 8"/>
</dbReference>
<evidence type="ECO:0000313" key="4">
    <source>
        <dbReference type="Proteomes" id="UP000230605"/>
    </source>
</evidence>
<dbReference type="EMBL" id="CP134191">
    <property type="protein sequence ID" value="WPB07521.1"/>
    <property type="molecule type" value="Genomic_DNA"/>
</dbReference>
<evidence type="ECO:0000313" key="2">
    <source>
        <dbReference type="EMBL" id="PIA96404.1"/>
    </source>
</evidence>
<dbReference type="InterPro" id="IPR050383">
    <property type="entry name" value="GlyoxalaseI/FosfomycinResist"/>
</dbReference>
<feature type="domain" description="VOC" evidence="1">
    <location>
        <begin position="6"/>
        <end position="156"/>
    </location>
</feature>
<sequence length="162" mass="18293">MPPPSAISHVLELCLYVKDIQKSNTFYTSILGLQPEELKPAILKERMSVFPVGNTTILLFTLGQTNEDVYPIPSQPDLCVPKHGPEEKVMKALVEGGEQLRQHYCLAVETKAEALQWEKYLKEKGVECHGKMEWPRGGYSVYFLDPDGHVGEIASRGIWAHW</sequence>
<dbReference type="PANTHER" id="PTHR21366:SF22">
    <property type="entry name" value="VOC DOMAIN-CONTAINING PROTEIN"/>
    <property type="match status" value="1"/>
</dbReference>
<reference evidence="3 5" key="2">
    <citation type="submission" date="2023-09" db="EMBL/GenBank/DDBJ databases">
        <title>Complete-Gapless Cercospora beticola genome.</title>
        <authorList>
            <person name="Wyatt N.A."/>
            <person name="Spanner R.E."/>
            <person name="Bolton M.D."/>
        </authorList>
    </citation>
    <scope>NUCLEOTIDE SEQUENCE [LARGE SCALE GENOMIC DNA]</scope>
    <source>
        <strain evidence="3">Cb09-40</strain>
    </source>
</reference>
<evidence type="ECO:0000259" key="1">
    <source>
        <dbReference type="PROSITE" id="PS51819"/>
    </source>
</evidence>
<dbReference type="InterPro" id="IPR037523">
    <property type="entry name" value="VOC_core"/>
</dbReference>
<keyword evidence="5" id="KW-1185">Reference proteome</keyword>
<name>A0A2G5HV36_CERBT</name>
<protein>
    <recommendedName>
        <fullName evidence="1">VOC domain-containing protein</fullName>
    </recommendedName>
</protein>
<evidence type="ECO:0000313" key="3">
    <source>
        <dbReference type="EMBL" id="WPB07521.1"/>
    </source>
</evidence>
<dbReference type="PANTHER" id="PTHR21366">
    <property type="entry name" value="GLYOXALASE FAMILY PROTEIN"/>
    <property type="match status" value="1"/>
</dbReference>
<dbReference type="SUPFAM" id="SSF54593">
    <property type="entry name" value="Glyoxalase/Bleomycin resistance protein/Dihydroxybiphenyl dioxygenase"/>
    <property type="match status" value="1"/>
</dbReference>
<dbReference type="Proteomes" id="UP001302367">
    <property type="component" value="Chromosome 8"/>
</dbReference>
<organism evidence="2 4">
    <name type="scientific">Cercospora beticola</name>
    <name type="common">Sugarbeet leaf spot fungus</name>
    <dbReference type="NCBI Taxonomy" id="122368"/>
    <lineage>
        <taxon>Eukaryota</taxon>
        <taxon>Fungi</taxon>
        <taxon>Dikarya</taxon>
        <taxon>Ascomycota</taxon>
        <taxon>Pezizomycotina</taxon>
        <taxon>Dothideomycetes</taxon>
        <taxon>Dothideomycetidae</taxon>
        <taxon>Mycosphaerellales</taxon>
        <taxon>Mycosphaerellaceae</taxon>
        <taxon>Cercospora</taxon>
    </lineage>
</organism>
<dbReference type="Pfam" id="PF00903">
    <property type="entry name" value="Glyoxalase"/>
    <property type="match status" value="1"/>
</dbReference>
<dbReference type="EMBL" id="LKMD01000103">
    <property type="protein sequence ID" value="PIA96404.1"/>
    <property type="molecule type" value="Genomic_DNA"/>
</dbReference>
<proteinExistence type="predicted"/>
<dbReference type="PROSITE" id="PS51819">
    <property type="entry name" value="VOC"/>
    <property type="match status" value="1"/>
</dbReference>
<reference evidence="2 4" key="1">
    <citation type="submission" date="2015-10" db="EMBL/GenBank/DDBJ databases">
        <title>The cercosporin biosynthetic gene cluster was horizontally transferred to several fungal lineages and shown to be expanded in Cercospora beticola based on microsynteny with recipient genomes.</title>
        <authorList>
            <person name="De Jonge R."/>
            <person name="Ebert M.K."/>
            <person name="Suttle J.C."/>
            <person name="Jurick Ii W.M."/>
            <person name="Secor G.A."/>
            <person name="Thomma B.P."/>
            <person name="Van De Peer Y."/>
            <person name="Bolton M.D."/>
        </authorList>
    </citation>
    <scope>NUCLEOTIDE SEQUENCE [LARGE SCALE GENOMIC DNA]</scope>
    <source>
        <strain evidence="2 4">09-40</strain>
    </source>
</reference>
<dbReference type="OrthoDB" id="16820at2759"/>
<gene>
    <name evidence="2" type="ORF">CB0940_10791</name>
    <name evidence="3" type="ORF">RHO25_012182</name>
</gene>